<evidence type="ECO:0000313" key="2">
    <source>
        <dbReference type="EMBL" id="RMB92041.1"/>
    </source>
</evidence>
<feature type="region of interest" description="Disordered" evidence="1">
    <location>
        <begin position="54"/>
        <end position="74"/>
    </location>
</feature>
<dbReference type="EMBL" id="QRBI01000231">
    <property type="protein sequence ID" value="RMB92041.1"/>
    <property type="molecule type" value="Genomic_DNA"/>
</dbReference>
<evidence type="ECO:0000256" key="1">
    <source>
        <dbReference type="SAM" id="MobiDB-lite"/>
    </source>
</evidence>
<dbReference type="OrthoDB" id="439917at2759"/>
<keyword evidence="3" id="KW-1185">Reference proteome</keyword>
<organism evidence="2 3">
    <name type="scientific">Hirundo rustica rustica</name>
    <dbReference type="NCBI Taxonomy" id="333673"/>
    <lineage>
        <taxon>Eukaryota</taxon>
        <taxon>Metazoa</taxon>
        <taxon>Chordata</taxon>
        <taxon>Craniata</taxon>
        <taxon>Vertebrata</taxon>
        <taxon>Euteleostomi</taxon>
        <taxon>Archelosauria</taxon>
        <taxon>Archosauria</taxon>
        <taxon>Dinosauria</taxon>
        <taxon>Saurischia</taxon>
        <taxon>Theropoda</taxon>
        <taxon>Coelurosauria</taxon>
        <taxon>Aves</taxon>
        <taxon>Neognathae</taxon>
        <taxon>Neoaves</taxon>
        <taxon>Telluraves</taxon>
        <taxon>Australaves</taxon>
        <taxon>Passeriformes</taxon>
        <taxon>Sylvioidea</taxon>
        <taxon>Hirundinidae</taxon>
        <taxon>Hirundo</taxon>
    </lineage>
</organism>
<proteinExistence type="predicted"/>
<comment type="caution">
    <text evidence="2">The sequence shown here is derived from an EMBL/GenBank/DDBJ whole genome shotgun (WGS) entry which is preliminary data.</text>
</comment>
<evidence type="ECO:0000313" key="3">
    <source>
        <dbReference type="Proteomes" id="UP000269221"/>
    </source>
</evidence>
<dbReference type="Proteomes" id="UP000269221">
    <property type="component" value="Unassembled WGS sequence"/>
</dbReference>
<reference evidence="2 3" key="1">
    <citation type="submission" date="2018-07" db="EMBL/GenBank/DDBJ databases">
        <title>A high quality draft genome assembly of the barn swallow (H. rustica rustica).</title>
        <authorList>
            <person name="Formenti G."/>
            <person name="Chiara M."/>
            <person name="Poveda L."/>
            <person name="Francoijs K.-J."/>
            <person name="Bonisoli-Alquati A."/>
            <person name="Canova L."/>
            <person name="Gianfranceschi L."/>
            <person name="Horner D.S."/>
            <person name="Saino N."/>
        </authorList>
    </citation>
    <scope>NUCLEOTIDE SEQUENCE [LARGE SCALE GENOMIC DNA]</scope>
    <source>
        <strain evidence="2">Chelidonia</strain>
        <tissue evidence="2">Blood</tissue>
    </source>
</reference>
<gene>
    <name evidence="2" type="ORF">DUI87_31570</name>
</gene>
<sequence>MDAGNNFQPGAPWQEVTELMRALETLLGDAPGGNRAANPQMELKIQAQAAAGAVPSLHSLGSENKPEEQDPELPQLWDLFSRKDAFSSLPGHEQHGLDLQLVYLTELEVEGLVAASPLAKTLCDIKEALVNLRHPSALAELGKSED</sequence>
<accession>A0A3M0IRP4</accession>
<name>A0A3M0IRP4_HIRRU</name>
<protein>
    <submittedName>
        <fullName evidence="2">Uncharacterized protein</fullName>
    </submittedName>
</protein>
<dbReference type="AlphaFoldDB" id="A0A3M0IRP4"/>